<dbReference type="InterPro" id="IPR001098">
    <property type="entry name" value="DNA-dir_DNA_pol_A_palm_dom"/>
</dbReference>
<organism evidence="16 17">
    <name type="scientific">Bdellovibrio svalbardensis</name>
    <dbReference type="NCBI Taxonomy" id="2972972"/>
    <lineage>
        <taxon>Bacteria</taxon>
        <taxon>Pseudomonadati</taxon>
        <taxon>Bdellovibrionota</taxon>
        <taxon>Bdellovibrionia</taxon>
        <taxon>Bdellovibrionales</taxon>
        <taxon>Pseudobdellovibrionaceae</taxon>
        <taxon>Bdellovibrio</taxon>
    </lineage>
</organism>
<evidence type="ECO:0000256" key="7">
    <source>
        <dbReference type="ARBA" id="ARBA00022763"/>
    </source>
</evidence>
<dbReference type="PROSITE" id="PS00447">
    <property type="entry name" value="DNA_POLYMERASE_A"/>
    <property type="match status" value="1"/>
</dbReference>
<evidence type="ECO:0000313" key="17">
    <source>
        <dbReference type="Proteomes" id="UP001152321"/>
    </source>
</evidence>
<dbReference type="InterPro" id="IPR036279">
    <property type="entry name" value="5-3_exonuclease_C_sf"/>
</dbReference>
<dbReference type="Gene3D" id="3.30.420.10">
    <property type="entry name" value="Ribonuclease H-like superfamily/Ribonuclease H"/>
    <property type="match status" value="1"/>
</dbReference>
<dbReference type="InterPro" id="IPR043502">
    <property type="entry name" value="DNA/RNA_pol_sf"/>
</dbReference>
<dbReference type="InterPro" id="IPR036397">
    <property type="entry name" value="RNaseH_sf"/>
</dbReference>
<keyword evidence="7 13" id="KW-0227">DNA damage</keyword>
<dbReference type="EMBL" id="JANRMI010000003">
    <property type="protein sequence ID" value="MDG0816782.1"/>
    <property type="molecule type" value="Genomic_DNA"/>
</dbReference>
<feature type="domain" description="DNA-directed DNA polymerase family A palm" evidence="15">
    <location>
        <begin position="635"/>
        <end position="836"/>
    </location>
</feature>
<evidence type="ECO:0000256" key="12">
    <source>
        <dbReference type="NCBIfam" id="TIGR00593"/>
    </source>
</evidence>
<dbReference type="InterPro" id="IPR002421">
    <property type="entry name" value="5-3_exonuclease"/>
</dbReference>
<evidence type="ECO:0000256" key="1">
    <source>
        <dbReference type="ARBA" id="ARBA00007705"/>
    </source>
</evidence>
<dbReference type="RefSeq" id="WP_277578260.1">
    <property type="nucleotide sequence ID" value="NZ_JANRMI010000003.1"/>
</dbReference>
<evidence type="ECO:0000313" key="16">
    <source>
        <dbReference type="EMBL" id="MDG0816782.1"/>
    </source>
</evidence>
<name>A0ABT6DJU9_9BACT</name>
<dbReference type="SUPFAM" id="SSF88723">
    <property type="entry name" value="PIN domain-like"/>
    <property type="match status" value="1"/>
</dbReference>
<gene>
    <name evidence="13 16" type="primary">polA</name>
    <name evidence="16" type="ORF">NWE73_10430</name>
</gene>
<dbReference type="InterPro" id="IPR020046">
    <property type="entry name" value="5-3_exonucl_a-hlix_arch_N"/>
</dbReference>
<dbReference type="Gene3D" id="1.10.150.20">
    <property type="entry name" value="5' to 3' exonuclease, C-terminal subdomain"/>
    <property type="match status" value="2"/>
</dbReference>
<evidence type="ECO:0000259" key="15">
    <source>
        <dbReference type="SMART" id="SM00482"/>
    </source>
</evidence>
<dbReference type="Gene3D" id="1.20.1060.10">
    <property type="entry name" value="Taq DNA Polymerase, Chain T, domain 4"/>
    <property type="match status" value="1"/>
</dbReference>
<keyword evidence="8 13" id="KW-0239">DNA-directed DNA polymerase</keyword>
<feature type="domain" description="5'-3' exonuclease" evidence="14">
    <location>
        <begin position="2"/>
        <end position="257"/>
    </location>
</feature>
<evidence type="ECO:0000256" key="11">
    <source>
        <dbReference type="ARBA" id="ARBA00049244"/>
    </source>
</evidence>
<evidence type="ECO:0000256" key="13">
    <source>
        <dbReference type="RuleBase" id="RU004460"/>
    </source>
</evidence>
<evidence type="ECO:0000256" key="5">
    <source>
        <dbReference type="ARBA" id="ARBA00022695"/>
    </source>
</evidence>
<dbReference type="Proteomes" id="UP001152321">
    <property type="component" value="Unassembled WGS sequence"/>
</dbReference>
<evidence type="ECO:0000256" key="4">
    <source>
        <dbReference type="ARBA" id="ARBA00022679"/>
    </source>
</evidence>
<dbReference type="EC" id="2.7.7.7" evidence="2 12"/>
<reference evidence="16" key="1">
    <citation type="submission" date="2022-08" db="EMBL/GenBank/DDBJ databases">
        <title>Novel Bdellovibrio Species Isolated from Svalbard: Designation Bdellovibrio svalbardensis.</title>
        <authorList>
            <person name="Mitchell R.J."/>
            <person name="Choi S.Y."/>
        </authorList>
    </citation>
    <scope>NUCLEOTIDE SEQUENCE</scope>
    <source>
        <strain evidence="16">PAP01</strain>
    </source>
</reference>
<comment type="function">
    <text evidence="13">In addition to polymerase activity, this DNA polymerase exhibits 5'-3' exonuclease activity.</text>
</comment>
<dbReference type="SMART" id="SM00482">
    <property type="entry name" value="POLAc"/>
    <property type="match status" value="1"/>
</dbReference>
<dbReference type="CDD" id="cd08637">
    <property type="entry name" value="DNA_pol_A_pol_I_C"/>
    <property type="match status" value="1"/>
</dbReference>
<sequence>MKKLYLIDVSSMFFRAFYAVRPLTSPSGLPVNAIYGFLSMITKLMKEEKPEYMVFCYDRKEPSFRKEMYQDYKAHRTEMPEDLGKQIPYIKQLADILGIPALEVPNYEADDIIGTLTKYGRRQGMEVVIVSGDKDFAQLIEDHVVIYDTMKDVRYDAKLAFEKWGVRPDQFIDFLSIIGDTSDNIPGVRGIGEKGAIKLLEQYQHIEEIYEKIDQVEPKGIREKLIASKENCLISKKLVTITTDIPVDHNMEVYKLRDWKKDELRAFLREMNFKTFEKNLLGADGEVTPAAAGANWYASTSTAAPAKSNAGKVKEAESSSTPLTAPLAEIAQYSNQEYPEQKMSTRELTEVLAENQSLWGFSDSRGFFVGTEKEVIAISDHENLGILTDTFKIRWNGFDLKEFWHKIGAKTPIASWDSMLGAYVLKAGDSTDFAKMYQKFMGEALPDMATPSQLYNAHLHFAKTIDKQLKEIHGDKVYHELELPLARVLLTMENYGIRIDTELLKKESEDLGLEIQELEKKVHAEAGETFNVGSPKQLGVILFEKLGLPTGKKTKTGYSTDTDVLESLDHPIAKLVLKWRELSKLKSTYVDALPALISPKDDRLHTSFNQAMTTTGRLSSTNPNLQNIPVRTERGQRVRKAFIAHPRMKLLSVDYSQIELRILAHISEDPNLCKAFAEDLDIHAATAAEIFGLSLKDVTSEHRRAAKAVNFGIAYGQGAFGLAENLGIPRGEAKDIIDRYFTRFKNVRDYIDNTIKLAHEQGYVETLFGRRRYIDELQSKNVMLKKFGERAAINAPIQGTASDLVKKAMIEVFEKVPVRMLLQVHDELIFEDTEDNLNKHIPELVRIMESVATLKVPLKVNYAVGNNWDEAH</sequence>
<keyword evidence="10 13" id="KW-0234">DNA repair</keyword>
<protein>
    <recommendedName>
        <fullName evidence="3 12">DNA polymerase I</fullName>
        <ecNumber evidence="2 12">2.7.7.7</ecNumber>
    </recommendedName>
</protein>
<keyword evidence="13" id="KW-0269">Exonuclease</keyword>
<dbReference type="InterPro" id="IPR008918">
    <property type="entry name" value="HhH2"/>
</dbReference>
<dbReference type="InterPro" id="IPR019760">
    <property type="entry name" value="DNA-dir_DNA_pol_A_CS"/>
</dbReference>
<dbReference type="SUPFAM" id="SSF56672">
    <property type="entry name" value="DNA/RNA polymerases"/>
    <property type="match status" value="1"/>
</dbReference>
<comment type="caution">
    <text evidence="16">The sequence shown here is derived from an EMBL/GenBank/DDBJ whole genome shotgun (WGS) entry which is preliminary data.</text>
</comment>
<dbReference type="PANTHER" id="PTHR10133:SF27">
    <property type="entry name" value="DNA POLYMERASE NU"/>
    <property type="match status" value="1"/>
</dbReference>
<dbReference type="InterPro" id="IPR029060">
    <property type="entry name" value="PIN-like_dom_sf"/>
</dbReference>
<dbReference type="Pfam" id="PF02739">
    <property type="entry name" value="5_3_exonuc_N"/>
    <property type="match status" value="1"/>
</dbReference>
<keyword evidence="6 13" id="KW-0235">DNA replication</keyword>
<dbReference type="NCBIfam" id="TIGR00593">
    <property type="entry name" value="pola"/>
    <property type="match status" value="1"/>
</dbReference>
<keyword evidence="9 13" id="KW-0238">DNA-binding</keyword>
<dbReference type="Pfam" id="PF01367">
    <property type="entry name" value="5_3_exonuc"/>
    <property type="match status" value="1"/>
</dbReference>
<keyword evidence="5 13" id="KW-0548">Nucleotidyltransferase</keyword>
<dbReference type="SUPFAM" id="SSF47807">
    <property type="entry name" value="5' to 3' exonuclease, C-terminal subdomain"/>
    <property type="match status" value="1"/>
</dbReference>
<dbReference type="InterPro" id="IPR002298">
    <property type="entry name" value="DNA_polymerase_A"/>
</dbReference>
<evidence type="ECO:0000259" key="14">
    <source>
        <dbReference type="SMART" id="SM00475"/>
    </source>
</evidence>
<evidence type="ECO:0000256" key="3">
    <source>
        <dbReference type="ARBA" id="ARBA00020311"/>
    </source>
</evidence>
<dbReference type="CDD" id="cd09859">
    <property type="entry name" value="PIN_53EXO"/>
    <property type="match status" value="1"/>
</dbReference>
<accession>A0ABT6DJU9</accession>
<comment type="similarity">
    <text evidence="1 13">Belongs to the DNA polymerase type-A family.</text>
</comment>
<dbReference type="PRINTS" id="PR00868">
    <property type="entry name" value="DNAPOLI"/>
</dbReference>
<dbReference type="Pfam" id="PF00476">
    <property type="entry name" value="DNA_pol_A"/>
    <property type="match status" value="1"/>
</dbReference>
<dbReference type="SMART" id="SM00279">
    <property type="entry name" value="HhH2"/>
    <property type="match status" value="1"/>
</dbReference>
<dbReference type="NCBIfam" id="NF004397">
    <property type="entry name" value="PRK05755.1"/>
    <property type="match status" value="1"/>
</dbReference>
<dbReference type="PANTHER" id="PTHR10133">
    <property type="entry name" value="DNA POLYMERASE I"/>
    <property type="match status" value="1"/>
</dbReference>
<keyword evidence="4 13" id="KW-0808">Transferase</keyword>
<dbReference type="CDD" id="cd09898">
    <property type="entry name" value="H3TH_53EXO"/>
    <property type="match status" value="1"/>
</dbReference>
<dbReference type="GO" id="GO:0003887">
    <property type="term" value="F:DNA-directed DNA polymerase activity"/>
    <property type="evidence" value="ECO:0007669"/>
    <property type="project" value="UniProtKB-EC"/>
</dbReference>
<evidence type="ECO:0000256" key="2">
    <source>
        <dbReference type="ARBA" id="ARBA00012417"/>
    </source>
</evidence>
<comment type="catalytic activity">
    <reaction evidence="11 13">
        <text>DNA(n) + a 2'-deoxyribonucleoside 5'-triphosphate = DNA(n+1) + diphosphate</text>
        <dbReference type="Rhea" id="RHEA:22508"/>
        <dbReference type="Rhea" id="RHEA-COMP:17339"/>
        <dbReference type="Rhea" id="RHEA-COMP:17340"/>
        <dbReference type="ChEBI" id="CHEBI:33019"/>
        <dbReference type="ChEBI" id="CHEBI:61560"/>
        <dbReference type="ChEBI" id="CHEBI:173112"/>
        <dbReference type="EC" id="2.7.7.7"/>
    </reaction>
</comment>
<dbReference type="Gene3D" id="3.40.50.1010">
    <property type="entry name" value="5'-nuclease"/>
    <property type="match status" value="1"/>
</dbReference>
<dbReference type="InterPro" id="IPR020045">
    <property type="entry name" value="DNA_polI_H3TH"/>
</dbReference>
<evidence type="ECO:0000256" key="10">
    <source>
        <dbReference type="ARBA" id="ARBA00023204"/>
    </source>
</evidence>
<keyword evidence="13" id="KW-0540">Nuclease</keyword>
<dbReference type="Gene3D" id="3.30.70.370">
    <property type="match status" value="1"/>
</dbReference>
<dbReference type="SMART" id="SM00475">
    <property type="entry name" value="53EXOc"/>
    <property type="match status" value="1"/>
</dbReference>
<evidence type="ECO:0000256" key="6">
    <source>
        <dbReference type="ARBA" id="ARBA00022705"/>
    </source>
</evidence>
<dbReference type="InterPro" id="IPR018320">
    <property type="entry name" value="DNA_polymerase_1"/>
</dbReference>
<keyword evidence="17" id="KW-1185">Reference proteome</keyword>
<evidence type="ECO:0000256" key="9">
    <source>
        <dbReference type="ARBA" id="ARBA00023125"/>
    </source>
</evidence>
<proteinExistence type="inferred from homology"/>
<evidence type="ECO:0000256" key="8">
    <source>
        <dbReference type="ARBA" id="ARBA00022932"/>
    </source>
</evidence>
<keyword evidence="13" id="KW-0378">Hydrolase</keyword>